<reference evidence="2 3" key="1">
    <citation type="submission" date="2021-07" db="EMBL/GenBank/DDBJ databases">
        <authorList>
            <person name="Palmer J.M."/>
        </authorList>
    </citation>
    <scope>NUCLEOTIDE SEQUENCE [LARGE SCALE GENOMIC DNA]</scope>
    <source>
        <strain evidence="2 3">AT_MEX2019</strain>
        <tissue evidence="2">Muscle</tissue>
    </source>
</reference>
<dbReference type="EMBL" id="JAHUTI010034536">
    <property type="protein sequence ID" value="MED6243587.1"/>
    <property type="molecule type" value="Genomic_DNA"/>
</dbReference>
<name>A0ABU7AZ96_9TELE</name>
<evidence type="ECO:0000313" key="3">
    <source>
        <dbReference type="Proteomes" id="UP001345963"/>
    </source>
</evidence>
<evidence type="ECO:0000313" key="2">
    <source>
        <dbReference type="EMBL" id="MED6243587.1"/>
    </source>
</evidence>
<dbReference type="Proteomes" id="UP001345963">
    <property type="component" value="Unassembled WGS sequence"/>
</dbReference>
<accession>A0ABU7AZ96</accession>
<organism evidence="2 3">
    <name type="scientific">Ataeniobius toweri</name>
    <dbReference type="NCBI Taxonomy" id="208326"/>
    <lineage>
        <taxon>Eukaryota</taxon>
        <taxon>Metazoa</taxon>
        <taxon>Chordata</taxon>
        <taxon>Craniata</taxon>
        <taxon>Vertebrata</taxon>
        <taxon>Euteleostomi</taxon>
        <taxon>Actinopterygii</taxon>
        <taxon>Neopterygii</taxon>
        <taxon>Teleostei</taxon>
        <taxon>Neoteleostei</taxon>
        <taxon>Acanthomorphata</taxon>
        <taxon>Ovalentaria</taxon>
        <taxon>Atherinomorphae</taxon>
        <taxon>Cyprinodontiformes</taxon>
        <taxon>Goodeidae</taxon>
        <taxon>Ataeniobius</taxon>
    </lineage>
</organism>
<protein>
    <recommendedName>
        <fullName evidence="4">F-box domain-containing protein</fullName>
    </recommendedName>
</protein>
<keyword evidence="1" id="KW-1133">Transmembrane helix</keyword>
<evidence type="ECO:0008006" key="4">
    <source>
        <dbReference type="Google" id="ProtNLM"/>
    </source>
</evidence>
<proteinExistence type="predicted"/>
<keyword evidence="1" id="KW-0472">Membrane</keyword>
<evidence type="ECO:0000256" key="1">
    <source>
        <dbReference type="SAM" id="Phobius"/>
    </source>
</evidence>
<keyword evidence="1" id="KW-0812">Transmembrane</keyword>
<comment type="caution">
    <text evidence="2">The sequence shown here is derived from an EMBL/GenBank/DDBJ whole genome shotgun (WGS) entry which is preliminary data.</text>
</comment>
<sequence length="116" mass="13202">MLIRRRFSIGFPADIGPFFSALPSVFSFLQPVLIWLLRKLDRSQLRQAANICLHLASIQPSSLWSRFSEYSRTCCSVTPGIRVHIDPTSSYRTAPHPHQLLFKGRLSPTRTSFQTA</sequence>
<gene>
    <name evidence="2" type="ORF">ATANTOWER_022872</name>
</gene>
<keyword evidence="3" id="KW-1185">Reference proteome</keyword>
<feature type="transmembrane region" description="Helical" evidence="1">
    <location>
        <begin position="15"/>
        <end position="37"/>
    </location>
</feature>